<evidence type="ECO:0000256" key="3">
    <source>
        <dbReference type="ARBA" id="ARBA00004953"/>
    </source>
</evidence>
<evidence type="ECO:0000256" key="1">
    <source>
        <dbReference type="ARBA" id="ARBA00001933"/>
    </source>
</evidence>
<evidence type="ECO:0000256" key="5">
    <source>
        <dbReference type="ARBA" id="ARBA00022573"/>
    </source>
</evidence>
<comment type="catalytic activity">
    <reaction evidence="9">
        <text>O-phospho-L-threonine + H(+) = (R)-1-aminopropan-2-yl phosphate + CO2</text>
        <dbReference type="Rhea" id="RHEA:11492"/>
        <dbReference type="ChEBI" id="CHEBI:15378"/>
        <dbReference type="ChEBI" id="CHEBI:16526"/>
        <dbReference type="ChEBI" id="CHEBI:58563"/>
        <dbReference type="ChEBI" id="CHEBI:58675"/>
        <dbReference type="EC" id="4.1.1.81"/>
    </reaction>
</comment>
<evidence type="ECO:0000313" key="12">
    <source>
        <dbReference type="Proteomes" id="UP000777265"/>
    </source>
</evidence>
<dbReference type="InterPro" id="IPR015422">
    <property type="entry name" value="PyrdxlP-dep_Trfase_small"/>
</dbReference>
<comment type="function">
    <text evidence="2">Decarboxylates L-threonine-O-3-phosphate to yield (R)-1-amino-2-propanol O-2-phosphate, the precursor for the linkage between the nucleotide loop and the corrin ring in cobalamin.</text>
</comment>
<dbReference type="Gene3D" id="3.40.640.10">
    <property type="entry name" value="Type I PLP-dependent aspartate aminotransferase-like (Major domain)"/>
    <property type="match status" value="1"/>
</dbReference>
<protein>
    <recommendedName>
        <fullName evidence="4">threonine-phosphate decarboxylase</fullName>
        <ecNumber evidence="4">4.1.1.81</ecNumber>
    </recommendedName>
    <alternativeName>
        <fullName evidence="8">L-threonine-O-3-phosphate decarboxylase</fullName>
    </alternativeName>
</protein>
<keyword evidence="5" id="KW-0169">Cobalamin biosynthesis</keyword>
<dbReference type="PROSITE" id="PS00105">
    <property type="entry name" value="AA_TRANSFER_CLASS_1"/>
    <property type="match status" value="1"/>
</dbReference>
<dbReference type="NCBIfam" id="TIGR01140">
    <property type="entry name" value="L_thr_O3P_dcar"/>
    <property type="match status" value="1"/>
</dbReference>
<comment type="pathway">
    <text evidence="3">Cofactor biosynthesis; adenosylcobalamin biosynthesis.</text>
</comment>
<evidence type="ECO:0000256" key="2">
    <source>
        <dbReference type="ARBA" id="ARBA00003444"/>
    </source>
</evidence>
<dbReference type="InterPro" id="IPR004839">
    <property type="entry name" value="Aminotransferase_I/II_large"/>
</dbReference>
<dbReference type="GO" id="GO:0009236">
    <property type="term" value="P:cobalamin biosynthetic process"/>
    <property type="evidence" value="ECO:0007669"/>
    <property type="project" value="UniProtKB-KW"/>
</dbReference>
<dbReference type="GO" id="GO:0048472">
    <property type="term" value="F:threonine-phosphate decarboxylase activity"/>
    <property type="evidence" value="ECO:0007669"/>
    <property type="project" value="UniProtKB-EC"/>
</dbReference>
<evidence type="ECO:0000259" key="10">
    <source>
        <dbReference type="Pfam" id="PF00155"/>
    </source>
</evidence>
<dbReference type="EC" id="4.1.1.81" evidence="4"/>
<dbReference type="AlphaFoldDB" id="A0A971S224"/>
<evidence type="ECO:0000256" key="4">
    <source>
        <dbReference type="ARBA" id="ARBA00012285"/>
    </source>
</evidence>
<evidence type="ECO:0000256" key="8">
    <source>
        <dbReference type="ARBA" id="ARBA00029996"/>
    </source>
</evidence>
<dbReference type="PANTHER" id="PTHR42885:SF1">
    <property type="entry name" value="THREONINE-PHOSPHATE DECARBOXYLASE"/>
    <property type="match status" value="1"/>
</dbReference>
<comment type="cofactor">
    <cofactor evidence="1">
        <name>pyridoxal 5'-phosphate</name>
        <dbReference type="ChEBI" id="CHEBI:597326"/>
    </cofactor>
</comment>
<dbReference type="Pfam" id="PF00155">
    <property type="entry name" value="Aminotran_1_2"/>
    <property type="match status" value="1"/>
</dbReference>
<reference evidence="11" key="2">
    <citation type="submission" date="2020-01" db="EMBL/GenBank/DDBJ databases">
        <authorList>
            <person name="Campanaro S."/>
        </authorList>
    </citation>
    <scope>NUCLEOTIDE SEQUENCE</scope>
    <source>
        <strain evidence="11">AS06rmzACSIP_7</strain>
    </source>
</reference>
<gene>
    <name evidence="11" type="ORF">GXY80_13705</name>
</gene>
<evidence type="ECO:0000313" key="11">
    <source>
        <dbReference type="EMBL" id="NLW36511.1"/>
    </source>
</evidence>
<dbReference type="SUPFAM" id="SSF53383">
    <property type="entry name" value="PLP-dependent transferases"/>
    <property type="match status" value="1"/>
</dbReference>
<dbReference type="Gene3D" id="3.90.1150.10">
    <property type="entry name" value="Aspartate Aminotransferase, domain 1"/>
    <property type="match status" value="1"/>
</dbReference>
<proteinExistence type="predicted"/>
<keyword evidence="7 11" id="KW-0456">Lyase</keyword>
<dbReference type="InterPro" id="IPR004838">
    <property type="entry name" value="NHTrfase_class1_PyrdxlP-BS"/>
</dbReference>
<name>A0A971S224_9BACT</name>
<sequence length="357" mass="39605">MRDHGGDIYTYLERHGATKKGVIDFSASINPLGPPEGVVSEIKNHLAHLIHYPDPDTRKLRSRISGVHNLDPASIVCGNGCTELIRLIPMAMGFRKVLIPSPTYSDYERACRLANPGSAIIHHPLGKEDLFDIDSKRIIHAMVSKEVDVVFLCNPNNPTGRLVEKKRLMEIAEAAKQYRVYLVVDESFIDFCPSSWSMINSVATNPYLMVVRSMTKFYALPGIRIGYGVFPAEVAGALRTYQPPWSVNTLAQVAAIAALDAAESGYTEETLKIVGEQKEVLERGFGDLGIDFTPSAANYYLLAIPAAQQIAAYLEHRGLLVRNCENFVGLDHSYLRVAVKSLDHNMLLLHHLEEYLG</sequence>
<evidence type="ECO:0000256" key="7">
    <source>
        <dbReference type="ARBA" id="ARBA00023239"/>
    </source>
</evidence>
<accession>A0A971S224</accession>
<evidence type="ECO:0000256" key="9">
    <source>
        <dbReference type="ARBA" id="ARBA00048531"/>
    </source>
</evidence>
<keyword evidence="6" id="KW-0663">Pyridoxal phosphate</keyword>
<dbReference type="InterPro" id="IPR015424">
    <property type="entry name" value="PyrdxlP-dep_Trfase"/>
</dbReference>
<reference evidence="11" key="1">
    <citation type="journal article" date="2020" name="Biotechnol. Biofuels">
        <title>New insights from the biogas microbiome by comprehensive genome-resolved metagenomics of nearly 1600 species originating from multiple anaerobic digesters.</title>
        <authorList>
            <person name="Campanaro S."/>
            <person name="Treu L."/>
            <person name="Rodriguez-R L.M."/>
            <person name="Kovalovszki A."/>
            <person name="Ziels R.M."/>
            <person name="Maus I."/>
            <person name="Zhu X."/>
            <person name="Kougias P.G."/>
            <person name="Basile A."/>
            <person name="Luo G."/>
            <person name="Schluter A."/>
            <person name="Konstantinidis K.T."/>
            <person name="Angelidaki I."/>
        </authorList>
    </citation>
    <scope>NUCLEOTIDE SEQUENCE</scope>
    <source>
        <strain evidence="11">AS06rmzACSIP_7</strain>
    </source>
</reference>
<evidence type="ECO:0000256" key="6">
    <source>
        <dbReference type="ARBA" id="ARBA00022898"/>
    </source>
</evidence>
<feature type="domain" description="Aminotransferase class I/classII large" evidence="10">
    <location>
        <begin position="21"/>
        <end position="340"/>
    </location>
</feature>
<dbReference type="PANTHER" id="PTHR42885">
    <property type="entry name" value="HISTIDINOL-PHOSPHATE AMINOTRANSFERASE-RELATED"/>
    <property type="match status" value="1"/>
</dbReference>
<dbReference type="Proteomes" id="UP000777265">
    <property type="component" value="Unassembled WGS sequence"/>
</dbReference>
<comment type="caution">
    <text evidence="11">The sequence shown here is derived from an EMBL/GenBank/DDBJ whole genome shotgun (WGS) entry which is preliminary data.</text>
</comment>
<dbReference type="EMBL" id="JAAYEE010000257">
    <property type="protein sequence ID" value="NLW36511.1"/>
    <property type="molecule type" value="Genomic_DNA"/>
</dbReference>
<dbReference type="InterPro" id="IPR005860">
    <property type="entry name" value="CobD"/>
</dbReference>
<organism evidence="11 12">
    <name type="scientific">Syntrophorhabdus aromaticivorans</name>
    <dbReference type="NCBI Taxonomy" id="328301"/>
    <lineage>
        <taxon>Bacteria</taxon>
        <taxon>Pseudomonadati</taxon>
        <taxon>Thermodesulfobacteriota</taxon>
        <taxon>Syntrophorhabdia</taxon>
        <taxon>Syntrophorhabdales</taxon>
        <taxon>Syntrophorhabdaceae</taxon>
        <taxon>Syntrophorhabdus</taxon>
    </lineage>
</organism>
<dbReference type="GO" id="GO:0030170">
    <property type="term" value="F:pyridoxal phosphate binding"/>
    <property type="evidence" value="ECO:0007669"/>
    <property type="project" value="InterPro"/>
</dbReference>
<dbReference type="CDD" id="cd00609">
    <property type="entry name" value="AAT_like"/>
    <property type="match status" value="1"/>
</dbReference>
<dbReference type="InterPro" id="IPR015421">
    <property type="entry name" value="PyrdxlP-dep_Trfase_major"/>
</dbReference>